<keyword evidence="2" id="KW-1185">Reference proteome</keyword>
<reference evidence="1 2" key="1">
    <citation type="submission" date="2019-11" db="EMBL/GenBank/DDBJ databases">
        <authorList>
            <person name="Zhang J."/>
            <person name="Sun C."/>
        </authorList>
    </citation>
    <scope>NUCLEOTIDE SEQUENCE [LARGE SCALE GENOMIC DNA]</scope>
    <source>
        <strain evidence="2">sp2</strain>
    </source>
</reference>
<evidence type="ECO:0000313" key="1">
    <source>
        <dbReference type="EMBL" id="QGT77759.1"/>
    </source>
</evidence>
<sequence>MLTLPQTASAAPADREATFKAEVSALSPDELPLQQGMAHGNVAQGDALSVMVISSRVDATRLRIHAGLFFTSVVAGCACTNDPTPMNDEPEYVEVEFEIDRRDGAARVRLLETDG</sequence>
<dbReference type="RefSeq" id="WP_156227744.1">
    <property type="nucleotide sequence ID" value="NZ_CP046415.1"/>
</dbReference>
<dbReference type="EMBL" id="CP046415">
    <property type="protein sequence ID" value="QGT77759.1"/>
    <property type="molecule type" value="Genomic_DNA"/>
</dbReference>
<proteinExistence type="predicted"/>
<dbReference type="KEGG" id="ghl:GM160_02000"/>
<protein>
    <submittedName>
        <fullName evidence="1">Uncharacterized protein</fullName>
    </submittedName>
</protein>
<organism evidence="1 2">
    <name type="scientific">Guyparkeria halophila</name>
    <dbReference type="NCBI Taxonomy" id="47960"/>
    <lineage>
        <taxon>Bacteria</taxon>
        <taxon>Pseudomonadati</taxon>
        <taxon>Pseudomonadota</taxon>
        <taxon>Gammaproteobacteria</taxon>
        <taxon>Chromatiales</taxon>
        <taxon>Thioalkalibacteraceae</taxon>
        <taxon>Guyparkeria</taxon>
    </lineage>
</organism>
<name>A0A6I6CUP4_9GAMM</name>
<dbReference type="AlphaFoldDB" id="A0A6I6CUP4"/>
<accession>A0A6I6CUP4</accession>
<dbReference type="Proteomes" id="UP000427716">
    <property type="component" value="Chromosome"/>
</dbReference>
<evidence type="ECO:0000313" key="2">
    <source>
        <dbReference type="Proteomes" id="UP000427716"/>
    </source>
</evidence>
<gene>
    <name evidence="1" type="ORF">GM160_02000</name>
</gene>